<dbReference type="Gene3D" id="3.40.50.1820">
    <property type="entry name" value="alpha/beta hydrolase"/>
    <property type="match status" value="1"/>
</dbReference>
<organism evidence="1 2">
    <name type="scientific">Lacticaseibacillus hegangensis</name>
    <dbReference type="NCBI Taxonomy" id="2486010"/>
    <lineage>
        <taxon>Bacteria</taxon>
        <taxon>Bacillati</taxon>
        <taxon>Bacillota</taxon>
        <taxon>Bacilli</taxon>
        <taxon>Lactobacillales</taxon>
        <taxon>Lactobacillaceae</taxon>
        <taxon>Lacticaseibacillus</taxon>
    </lineage>
</organism>
<dbReference type="GO" id="GO:0016787">
    <property type="term" value="F:hydrolase activity"/>
    <property type="evidence" value="ECO:0007669"/>
    <property type="project" value="UniProtKB-KW"/>
</dbReference>
<keyword evidence="1" id="KW-0378">Hydrolase</keyword>
<comment type="caution">
    <text evidence="1">The sequence shown here is derived from an EMBL/GenBank/DDBJ whole genome shotgun (WGS) entry which is preliminary data.</text>
</comment>
<dbReference type="InterPro" id="IPR050583">
    <property type="entry name" value="Mycobacterial_A85_antigen"/>
</dbReference>
<dbReference type="PANTHER" id="PTHR48098:SF1">
    <property type="entry name" value="DIACYLGLYCEROL ACYLTRANSFERASE_MYCOLYLTRANSFERASE AG85A"/>
    <property type="match status" value="1"/>
</dbReference>
<dbReference type="InterPro" id="IPR000801">
    <property type="entry name" value="Esterase-like"/>
</dbReference>
<protein>
    <submittedName>
        <fullName evidence="1">Alpha/beta hydrolase</fullName>
    </submittedName>
</protein>
<keyword evidence="2" id="KW-1185">Reference proteome</keyword>
<sequence>MALITINRTSSTMMNQTMVKIAMPDAITAEEKLPTVWLLHGLGDDGSVWQRKVPVEQYAIDHHWAIVMPGFNRSSYMNMAYGSRYGDYLEQELIPTMRSMLPLSVLSEQNWVVGNSMGGYGAMRLAFRHPNWFSAVATMSAVADLNSIKAIMPDYQAVFGPDDCGIEAAQLTSVLSQADVLAVQKLRFYQSVGQDDPFKKDNDTLVHQLTTEYGLSIAYHVEPGNHSWQFWRDQLPVVLDWLAQIQKKN</sequence>
<dbReference type="RefSeq" id="WP_379909547.1">
    <property type="nucleotide sequence ID" value="NZ_JBHTOK010000067.1"/>
</dbReference>
<dbReference type="Proteomes" id="UP001597212">
    <property type="component" value="Unassembled WGS sequence"/>
</dbReference>
<gene>
    <name evidence="1" type="ORF">ACFQ5K_08275</name>
</gene>
<evidence type="ECO:0000313" key="2">
    <source>
        <dbReference type="Proteomes" id="UP001597212"/>
    </source>
</evidence>
<reference evidence="2" key="1">
    <citation type="journal article" date="2019" name="Int. J. Syst. Evol. Microbiol.">
        <title>The Global Catalogue of Microorganisms (GCM) 10K type strain sequencing project: providing services to taxonomists for standard genome sequencing and annotation.</title>
        <authorList>
            <consortium name="The Broad Institute Genomics Platform"/>
            <consortium name="The Broad Institute Genome Sequencing Center for Infectious Disease"/>
            <person name="Wu L."/>
            <person name="Ma J."/>
        </authorList>
    </citation>
    <scope>NUCLEOTIDE SEQUENCE [LARGE SCALE GENOMIC DNA]</scope>
    <source>
        <strain evidence="2">CCM 8912</strain>
    </source>
</reference>
<proteinExistence type="predicted"/>
<dbReference type="InterPro" id="IPR029058">
    <property type="entry name" value="AB_hydrolase_fold"/>
</dbReference>
<dbReference type="SUPFAM" id="SSF53474">
    <property type="entry name" value="alpha/beta-Hydrolases"/>
    <property type="match status" value="1"/>
</dbReference>
<dbReference type="EMBL" id="JBHTOK010000067">
    <property type="protein sequence ID" value="MFD1441367.1"/>
    <property type="molecule type" value="Genomic_DNA"/>
</dbReference>
<dbReference type="PANTHER" id="PTHR48098">
    <property type="entry name" value="ENTEROCHELIN ESTERASE-RELATED"/>
    <property type="match status" value="1"/>
</dbReference>
<dbReference type="Pfam" id="PF00756">
    <property type="entry name" value="Esterase"/>
    <property type="match status" value="1"/>
</dbReference>
<name>A0ABW4CVF3_9LACO</name>
<evidence type="ECO:0000313" key="1">
    <source>
        <dbReference type="EMBL" id="MFD1441367.1"/>
    </source>
</evidence>
<accession>A0ABW4CVF3</accession>